<name>A0ABN9FVZ0_9NEOB</name>
<dbReference type="Proteomes" id="UP001162483">
    <property type="component" value="Unassembled WGS sequence"/>
</dbReference>
<feature type="non-terminal residue" evidence="1">
    <location>
        <position position="192"/>
    </location>
</feature>
<evidence type="ECO:0000313" key="2">
    <source>
        <dbReference type="Proteomes" id="UP001162483"/>
    </source>
</evidence>
<proteinExistence type="predicted"/>
<gene>
    <name evidence="1" type="ORF">SPARVUS_LOCUS12810946</name>
</gene>
<comment type="caution">
    <text evidence="1">The sequence shown here is derived from an EMBL/GenBank/DDBJ whole genome shotgun (WGS) entry which is preliminary data.</text>
</comment>
<evidence type="ECO:0000313" key="1">
    <source>
        <dbReference type="EMBL" id="CAI9600653.1"/>
    </source>
</evidence>
<sequence length="192" mass="20033">MSAVSDHPCAVRSLWSSPVLSAVSGHPCAVRSLWSSLCCPQSLVIPVLSAVSVSGHLLYCLQSLVITCTVCSLWSSPVLSAVSGHLLYYVCSLWSSPVLSAVSGHPCAVRSLWSSLCCPQSLVIPVLSAVSGHLLYCLQSLVIPVLSAVSGHPCAVRSLWSSPVLSAVSGHPCAVRSLWSSPVLCPQSLVIS</sequence>
<reference evidence="1" key="1">
    <citation type="submission" date="2023-05" db="EMBL/GenBank/DDBJ databases">
        <authorList>
            <person name="Stuckert A."/>
        </authorList>
    </citation>
    <scope>NUCLEOTIDE SEQUENCE</scope>
</reference>
<accession>A0ABN9FVZ0</accession>
<organism evidence="1 2">
    <name type="scientific">Staurois parvus</name>
    <dbReference type="NCBI Taxonomy" id="386267"/>
    <lineage>
        <taxon>Eukaryota</taxon>
        <taxon>Metazoa</taxon>
        <taxon>Chordata</taxon>
        <taxon>Craniata</taxon>
        <taxon>Vertebrata</taxon>
        <taxon>Euteleostomi</taxon>
        <taxon>Amphibia</taxon>
        <taxon>Batrachia</taxon>
        <taxon>Anura</taxon>
        <taxon>Neobatrachia</taxon>
        <taxon>Ranoidea</taxon>
        <taxon>Ranidae</taxon>
        <taxon>Staurois</taxon>
    </lineage>
</organism>
<keyword evidence="2" id="KW-1185">Reference proteome</keyword>
<protein>
    <submittedName>
        <fullName evidence="1">Uncharacterized protein</fullName>
    </submittedName>
</protein>
<dbReference type="EMBL" id="CATNWA010017455">
    <property type="protein sequence ID" value="CAI9600653.1"/>
    <property type="molecule type" value="Genomic_DNA"/>
</dbReference>